<dbReference type="AlphaFoldDB" id="A0A392RCV0"/>
<comment type="caution">
    <text evidence="1">The sequence shown here is derived from an EMBL/GenBank/DDBJ whole genome shotgun (WGS) entry which is preliminary data.</text>
</comment>
<protein>
    <submittedName>
        <fullName evidence="1">Uncharacterized protein</fullName>
    </submittedName>
</protein>
<dbReference type="EMBL" id="LXQA010210239">
    <property type="protein sequence ID" value="MCI34079.1"/>
    <property type="molecule type" value="Genomic_DNA"/>
</dbReference>
<evidence type="ECO:0000313" key="1">
    <source>
        <dbReference type="EMBL" id="MCI34079.1"/>
    </source>
</evidence>
<proteinExistence type="predicted"/>
<feature type="non-terminal residue" evidence="1">
    <location>
        <position position="66"/>
    </location>
</feature>
<reference evidence="1 2" key="1">
    <citation type="journal article" date="2018" name="Front. Plant Sci.">
        <title>Red Clover (Trifolium pratense) and Zigzag Clover (T. medium) - A Picture of Genomic Similarities and Differences.</title>
        <authorList>
            <person name="Dluhosova J."/>
            <person name="Istvanek J."/>
            <person name="Nedelnik J."/>
            <person name="Repkova J."/>
        </authorList>
    </citation>
    <scope>NUCLEOTIDE SEQUENCE [LARGE SCALE GENOMIC DNA]</scope>
    <source>
        <strain evidence="2">cv. 10/8</strain>
        <tissue evidence="1">Leaf</tissue>
    </source>
</reference>
<dbReference type="Proteomes" id="UP000265520">
    <property type="component" value="Unassembled WGS sequence"/>
</dbReference>
<keyword evidence="2" id="KW-1185">Reference proteome</keyword>
<name>A0A392RCV0_9FABA</name>
<evidence type="ECO:0000313" key="2">
    <source>
        <dbReference type="Proteomes" id="UP000265520"/>
    </source>
</evidence>
<accession>A0A392RCV0</accession>
<organism evidence="1 2">
    <name type="scientific">Trifolium medium</name>
    <dbReference type="NCBI Taxonomy" id="97028"/>
    <lineage>
        <taxon>Eukaryota</taxon>
        <taxon>Viridiplantae</taxon>
        <taxon>Streptophyta</taxon>
        <taxon>Embryophyta</taxon>
        <taxon>Tracheophyta</taxon>
        <taxon>Spermatophyta</taxon>
        <taxon>Magnoliopsida</taxon>
        <taxon>eudicotyledons</taxon>
        <taxon>Gunneridae</taxon>
        <taxon>Pentapetalae</taxon>
        <taxon>rosids</taxon>
        <taxon>fabids</taxon>
        <taxon>Fabales</taxon>
        <taxon>Fabaceae</taxon>
        <taxon>Papilionoideae</taxon>
        <taxon>50 kb inversion clade</taxon>
        <taxon>NPAAA clade</taxon>
        <taxon>Hologalegina</taxon>
        <taxon>IRL clade</taxon>
        <taxon>Trifolieae</taxon>
        <taxon>Trifolium</taxon>
    </lineage>
</organism>
<sequence>MEQSKIPLVVGSNIFMRTEGIPRDEEVKVHLVGLRRVVGSKRNGQIGEFVSLAMVVGSKWRLMPRS</sequence>